<dbReference type="EMBL" id="CAJVQB010013278">
    <property type="protein sequence ID" value="CAG8761124.1"/>
    <property type="molecule type" value="Genomic_DNA"/>
</dbReference>
<dbReference type="Proteomes" id="UP000789901">
    <property type="component" value="Unassembled WGS sequence"/>
</dbReference>
<evidence type="ECO:0000313" key="1">
    <source>
        <dbReference type="EMBL" id="CAG8761124.1"/>
    </source>
</evidence>
<proteinExistence type="predicted"/>
<name>A0ABN7VDQ4_GIGMA</name>
<protein>
    <submittedName>
        <fullName evidence="1">36382_t:CDS:1</fullName>
    </submittedName>
</protein>
<feature type="non-terminal residue" evidence="1">
    <location>
        <position position="1"/>
    </location>
</feature>
<keyword evidence="2" id="KW-1185">Reference proteome</keyword>
<gene>
    <name evidence="1" type="ORF">GMARGA_LOCUS17493</name>
</gene>
<comment type="caution">
    <text evidence="1">The sequence shown here is derived from an EMBL/GenBank/DDBJ whole genome shotgun (WGS) entry which is preliminary data.</text>
</comment>
<accession>A0ABN7VDQ4</accession>
<organism evidence="1 2">
    <name type="scientific">Gigaspora margarita</name>
    <dbReference type="NCBI Taxonomy" id="4874"/>
    <lineage>
        <taxon>Eukaryota</taxon>
        <taxon>Fungi</taxon>
        <taxon>Fungi incertae sedis</taxon>
        <taxon>Mucoromycota</taxon>
        <taxon>Glomeromycotina</taxon>
        <taxon>Glomeromycetes</taxon>
        <taxon>Diversisporales</taxon>
        <taxon>Gigasporaceae</taxon>
        <taxon>Gigaspora</taxon>
    </lineage>
</organism>
<evidence type="ECO:0000313" key="2">
    <source>
        <dbReference type="Proteomes" id="UP000789901"/>
    </source>
</evidence>
<reference evidence="1 2" key="1">
    <citation type="submission" date="2021-06" db="EMBL/GenBank/DDBJ databases">
        <authorList>
            <person name="Kallberg Y."/>
            <person name="Tangrot J."/>
            <person name="Rosling A."/>
        </authorList>
    </citation>
    <scope>NUCLEOTIDE SEQUENCE [LARGE SCALE GENOMIC DNA]</scope>
    <source>
        <strain evidence="1 2">120-4 pot B 10/14</strain>
    </source>
</reference>
<feature type="non-terminal residue" evidence="1">
    <location>
        <position position="265"/>
    </location>
</feature>
<sequence length="265" mass="29928">MIRRILSLEKNFQSVKESSREKKLNLLVKKIDTFFERQDTRGYKFEIDPKGNVFIVEIEMVVHASVVTLLQYYFKIPNGGVIVNPPIDVLGSSAHYQPNGEGKPSAPDIAIYPRLTIIPMPPIPDLPPQCRLSFHSSRLSQHLEISAVDTSVGSVSQNYHDWNAKCSRWMQQQYVRCVFDVKIYHPKATQNKNGCLDRCMIARLWTCQAAPAPGRYTAVNFGTPDYYIGAPTTCIGPGLGNYQVNIPTQNVFWDLPIVRRAPSTD</sequence>